<evidence type="ECO:0000256" key="1">
    <source>
        <dbReference type="SAM" id="Phobius"/>
    </source>
</evidence>
<feature type="domain" description="Phage shock protein PspC N-terminal" evidence="2">
    <location>
        <begin position="7"/>
        <end position="64"/>
    </location>
</feature>
<evidence type="ECO:0000313" key="6">
    <source>
        <dbReference type="Proteomes" id="UP001170717"/>
    </source>
</evidence>
<dbReference type="EMBL" id="CP013926">
    <property type="protein sequence ID" value="AMJ75673.1"/>
    <property type="molecule type" value="Genomic_DNA"/>
</dbReference>
<proteinExistence type="predicted"/>
<keyword evidence="5" id="KW-1185">Reference proteome</keyword>
<dbReference type="KEGG" id="asq:AVL57_17930"/>
<protein>
    <submittedName>
        <fullName evidence="4">PspC domain-containing protein</fullName>
    </submittedName>
</protein>
<dbReference type="Proteomes" id="UP001170717">
    <property type="component" value="Unassembled WGS sequence"/>
</dbReference>
<keyword evidence="1" id="KW-1133">Transmembrane helix</keyword>
<dbReference type="Pfam" id="PF04024">
    <property type="entry name" value="PspC"/>
    <property type="match status" value="1"/>
</dbReference>
<evidence type="ECO:0000313" key="3">
    <source>
        <dbReference type="EMBL" id="AMJ75673.1"/>
    </source>
</evidence>
<dbReference type="EMBL" id="JAUOQI010000011">
    <property type="protein sequence ID" value="MDO6578713.1"/>
    <property type="molecule type" value="Genomic_DNA"/>
</dbReference>
<reference evidence="4" key="2">
    <citation type="submission" date="2023-07" db="EMBL/GenBank/DDBJ databases">
        <title>Genome content predicts the carbon catabolic preferences of heterotrophic bacteria.</title>
        <authorList>
            <person name="Gralka M."/>
        </authorList>
    </citation>
    <scope>NUCLEOTIDE SEQUENCE</scope>
    <source>
        <strain evidence="4">F2M12</strain>
    </source>
</reference>
<gene>
    <name evidence="3" type="ORF">AVL57_17930</name>
    <name evidence="4" type="ORF">Q4527_15015</name>
</gene>
<evidence type="ECO:0000259" key="2">
    <source>
        <dbReference type="Pfam" id="PF04024"/>
    </source>
</evidence>
<organism evidence="4 6">
    <name type="scientific">Alteromonas stellipolaris</name>
    <dbReference type="NCBI Taxonomy" id="233316"/>
    <lineage>
        <taxon>Bacteria</taxon>
        <taxon>Pseudomonadati</taxon>
        <taxon>Pseudomonadota</taxon>
        <taxon>Gammaproteobacteria</taxon>
        <taxon>Alteromonadales</taxon>
        <taxon>Alteromonadaceae</taxon>
        <taxon>Alteromonas/Salinimonas group</taxon>
        <taxon>Alteromonas</taxon>
    </lineage>
</organism>
<keyword evidence="1" id="KW-0812">Transmembrane</keyword>
<name>A0AAW7Z638_9ALTE</name>
<keyword evidence="1" id="KW-0472">Membrane</keyword>
<reference evidence="3 5" key="1">
    <citation type="submission" date="2015-12" db="EMBL/GenBank/DDBJ databases">
        <title>Intraspecies pangenome expansion in the marine bacterium Alteromonas.</title>
        <authorList>
            <person name="Lopez-Perez M."/>
            <person name="Rodriguez-Valera F."/>
        </authorList>
    </citation>
    <scope>NUCLEOTIDE SEQUENCE [LARGE SCALE GENOMIC DNA]</scope>
    <source>
        <strain evidence="3 5">LMG 21861</strain>
    </source>
</reference>
<accession>A0AAW7Z638</accession>
<dbReference type="InterPro" id="IPR007168">
    <property type="entry name" value="Phageshock_PspC_N"/>
</dbReference>
<evidence type="ECO:0000313" key="4">
    <source>
        <dbReference type="EMBL" id="MDO6578713.1"/>
    </source>
</evidence>
<dbReference type="AlphaFoldDB" id="A0AAW7Z638"/>
<dbReference type="Proteomes" id="UP000056750">
    <property type="component" value="Chromosome"/>
</dbReference>
<evidence type="ECO:0000313" key="5">
    <source>
        <dbReference type="Proteomes" id="UP000056750"/>
    </source>
</evidence>
<sequence>MKMPSQKRIYRDLDSAVISGVCAGVARHLEVDPIWVRVGAATALIFMPAIAVVSYFAAVMLLPRAV</sequence>
<feature type="transmembrane region" description="Helical" evidence="1">
    <location>
        <begin position="35"/>
        <end position="62"/>
    </location>
</feature>
<dbReference type="RefSeq" id="WP_013782645.1">
    <property type="nucleotide sequence ID" value="NZ_CANLMS010000010.1"/>
</dbReference>